<dbReference type="Proteomes" id="UP000694891">
    <property type="component" value="Unplaced"/>
</dbReference>
<dbReference type="SUPFAM" id="SSF52799">
    <property type="entry name" value="(Phosphotyrosine protein) phosphatases II"/>
    <property type="match status" value="1"/>
</dbReference>
<dbReference type="PROSITE" id="PS00383">
    <property type="entry name" value="TYR_PHOSPHATASE_1"/>
    <property type="match status" value="1"/>
</dbReference>
<dbReference type="InterPro" id="IPR057598">
    <property type="entry name" value="Fn3_PTPRU"/>
</dbReference>
<dbReference type="PROSITE" id="PS50853">
    <property type="entry name" value="FN3"/>
    <property type="match status" value="3"/>
</dbReference>
<protein>
    <recommendedName>
        <fullName evidence="3">protein-tyrosine-phosphatase</fullName>
        <ecNumber evidence="3">3.1.3.48</ecNumber>
    </recommendedName>
</protein>
<feature type="domain" description="Fibronectin type-III" evidence="21">
    <location>
        <begin position="514"/>
        <end position="619"/>
    </location>
</feature>
<dbReference type="InterPro" id="IPR013151">
    <property type="entry name" value="Immunoglobulin_dom"/>
</dbReference>
<dbReference type="FunFam" id="2.60.40.10:FF:000019">
    <property type="entry name" value="receptor-type tyrosine-protein phosphatase kappa isoform X2"/>
    <property type="match status" value="1"/>
</dbReference>
<dbReference type="SMART" id="SM00409">
    <property type="entry name" value="IG"/>
    <property type="match status" value="1"/>
</dbReference>
<dbReference type="SMART" id="SM00404">
    <property type="entry name" value="PTPc_motif"/>
    <property type="match status" value="1"/>
</dbReference>
<dbReference type="PROSITE" id="PS50060">
    <property type="entry name" value="MAM_2"/>
    <property type="match status" value="1"/>
</dbReference>
<keyword evidence="13" id="KW-0325">Glycoprotein</keyword>
<evidence type="ECO:0000256" key="7">
    <source>
        <dbReference type="ARBA" id="ARBA00022801"/>
    </source>
</evidence>
<dbReference type="Pfam" id="PF00047">
    <property type="entry name" value="ig"/>
    <property type="match status" value="1"/>
</dbReference>
<dbReference type="Gene3D" id="2.60.40.10">
    <property type="entry name" value="Immunoglobulins"/>
    <property type="match status" value="4"/>
</dbReference>
<dbReference type="GO" id="GO:0016020">
    <property type="term" value="C:membrane"/>
    <property type="evidence" value="ECO:0007669"/>
    <property type="project" value="UniProtKB-SubCell"/>
</dbReference>
<dbReference type="Gene3D" id="2.60.120.200">
    <property type="match status" value="1"/>
</dbReference>
<dbReference type="SMART" id="SM00194">
    <property type="entry name" value="PTPc"/>
    <property type="match status" value="1"/>
</dbReference>
<dbReference type="Pfam" id="PF23144">
    <property type="entry name" value="Fn3_PTPRU"/>
    <property type="match status" value="1"/>
</dbReference>
<dbReference type="InterPro" id="IPR036179">
    <property type="entry name" value="Ig-like_dom_sf"/>
</dbReference>
<keyword evidence="10 16" id="KW-0472">Membrane</keyword>
<evidence type="ECO:0000256" key="12">
    <source>
        <dbReference type="ARBA" id="ARBA00023170"/>
    </source>
</evidence>
<evidence type="ECO:0000256" key="3">
    <source>
        <dbReference type="ARBA" id="ARBA00013064"/>
    </source>
</evidence>
<dbReference type="SUPFAM" id="SSF48726">
    <property type="entry name" value="Immunoglobulin"/>
    <property type="match status" value="1"/>
</dbReference>
<dbReference type="Pfam" id="PF00041">
    <property type="entry name" value="fn3"/>
    <property type="match status" value="1"/>
</dbReference>
<keyword evidence="22" id="KW-1185">Reference proteome</keyword>
<dbReference type="InterPro" id="IPR013783">
    <property type="entry name" value="Ig-like_fold"/>
</dbReference>
<dbReference type="InterPro" id="IPR003595">
    <property type="entry name" value="Tyr_Pase_cat"/>
</dbReference>
<dbReference type="InterPro" id="IPR007110">
    <property type="entry name" value="Ig-like_dom"/>
</dbReference>
<evidence type="ECO:0000259" key="20">
    <source>
        <dbReference type="PROSITE" id="PS50835"/>
    </source>
</evidence>
<evidence type="ECO:0000313" key="22">
    <source>
        <dbReference type="Proteomes" id="UP000694891"/>
    </source>
</evidence>
<dbReference type="PANTHER" id="PTHR24051">
    <property type="entry name" value="SUSHI DOMAIN-CONTAINING PROTEIN 1"/>
    <property type="match status" value="1"/>
</dbReference>
<dbReference type="PROSITE" id="PS50055">
    <property type="entry name" value="TYR_PHOSPHATASE_PTP"/>
    <property type="match status" value="1"/>
</dbReference>
<dbReference type="PRINTS" id="PR00700">
    <property type="entry name" value="PRTYPHPHTASE"/>
</dbReference>
<dbReference type="CDD" id="cd00096">
    <property type="entry name" value="Ig"/>
    <property type="match status" value="1"/>
</dbReference>
<evidence type="ECO:0000256" key="10">
    <source>
        <dbReference type="ARBA" id="ARBA00023136"/>
    </source>
</evidence>
<evidence type="ECO:0000259" key="17">
    <source>
        <dbReference type="PROSITE" id="PS50055"/>
    </source>
</evidence>
<reference evidence="23" key="1">
    <citation type="submission" date="2025-08" db="UniProtKB">
        <authorList>
            <consortium name="RefSeq"/>
        </authorList>
    </citation>
    <scope>IDENTIFICATION</scope>
</reference>
<evidence type="ECO:0000256" key="14">
    <source>
        <dbReference type="ARBA" id="ARBA00023319"/>
    </source>
</evidence>
<evidence type="ECO:0000256" key="8">
    <source>
        <dbReference type="ARBA" id="ARBA00022912"/>
    </source>
</evidence>
<dbReference type="SUPFAM" id="SSF49265">
    <property type="entry name" value="Fibronectin type III"/>
    <property type="match status" value="2"/>
</dbReference>
<comment type="similarity">
    <text evidence="2">Belongs to the protein-tyrosine phosphatase family. Receptor class 2B subfamily.</text>
</comment>
<evidence type="ECO:0000256" key="16">
    <source>
        <dbReference type="SAM" id="Phobius"/>
    </source>
</evidence>
<dbReference type="Pfam" id="PF00102">
    <property type="entry name" value="Y_phosphatase"/>
    <property type="match status" value="2"/>
</dbReference>
<feature type="domain" description="Fibronectin type-III" evidence="21">
    <location>
        <begin position="310"/>
        <end position="403"/>
    </location>
</feature>
<dbReference type="InterPro" id="IPR003961">
    <property type="entry name" value="FN3_dom"/>
</dbReference>
<dbReference type="SMART" id="SM00060">
    <property type="entry name" value="FN3"/>
    <property type="match status" value="3"/>
</dbReference>
<dbReference type="InterPro" id="IPR003598">
    <property type="entry name" value="Ig_sub2"/>
</dbReference>
<dbReference type="PROSITE" id="PS50056">
    <property type="entry name" value="TYR_PHOSPHATASE_2"/>
    <property type="match status" value="1"/>
</dbReference>
<dbReference type="InterPro" id="IPR000387">
    <property type="entry name" value="Tyr_Pase_dom"/>
</dbReference>
<keyword evidence="6" id="KW-0677">Repeat</keyword>
<evidence type="ECO:0000259" key="19">
    <source>
        <dbReference type="PROSITE" id="PS50060"/>
    </source>
</evidence>
<evidence type="ECO:0000256" key="2">
    <source>
        <dbReference type="ARBA" id="ARBA00006396"/>
    </source>
</evidence>
<comment type="catalytic activity">
    <reaction evidence="15">
        <text>O-phospho-L-tyrosyl-[protein] + H2O = L-tyrosyl-[protein] + phosphate</text>
        <dbReference type="Rhea" id="RHEA:10684"/>
        <dbReference type="Rhea" id="RHEA-COMP:10136"/>
        <dbReference type="Rhea" id="RHEA-COMP:20101"/>
        <dbReference type="ChEBI" id="CHEBI:15377"/>
        <dbReference type="ChEBI" id="CHEBI:43474"/>
        <dbReference type="ChEBI" id="CHEBI:46858"/>
        <dbReference type="ChEBI" id="CHEBI:61978"/>
        <dbReference type="EC" id="3.1.3.48"/>
    </reaction>
</comment>
<evidence type="ECO:0000256" key="4">
    <source>
        <dbReference type="ARBA" id="ARBA00022692"/>
    </source>
</evidence>
<feature type="transmembrane region" description="Helical" evidence="16">
    <location>
        <begin position="802"/>
        <end position="823"/>
    </location>
</feature>
<keyword evidence="12" id="KW-0675">Receptor</keyword>
<dbReference type="GeneID" id="103373023"/>
<evidence type="ECO:0000259" key="21">
    <source>
        <dbReference type="PROSITE" id="PS50853"/>
    </source>
</evidence>
<dbReference type="FunFam" id="3.90.190.10:FF:000270">
    <property type="entry name" value="Protein-tyrosine-phosphatase"/>
    <property type="match status" value="1"/>
</dbReference>
<feature type="domain" description="Fibronectin type-III" evidence="21">
    <location>
        <begin position="408"/>
        <end position="513"/>
    </location>
</feature>
<dbReference type="SMART" id="SM00137">
    <property type="entry name" value="MAM"/>
    <property type="match status" value="1"/>
</dbReference>
<organism evidence="22 23">
    <name type="scientific">Stegastes partitus</name>
    <name type="common">bicolor damselfish</name>
    <dbReference type="NCBI Taxonomy" id="144197"/>
    <lineage>
        <taxon>Eukaryota</taxon>
        <taxon>Metazoa</taxon>
        <taxon>Chordata</taxon>
        <taxon>Craniata</taxon>
        <taxon>Vertebrata</taxon>
        <taxon>Euteleostomi</taxon>
        <taxon>Actinopterygii</taxon>
        <taxon>Neopterygii</taxon>
        <taxon>Teleostei</taxon>
        <taxon>Neoteleostei</taxon>
        <taxon>Acanthomorphata</taxon>
        <taxon>Ovalentaria</taxon>
        <taxon>Pomacentridae</taxon>
        <taxon>Stegastes</taxon>
    </lineage>
</organism>
<dbReference type="PROSITE" id="PS50835">
    <property type="entry name" value="IG_LIKE"/>
    <property type="match status" value="1"/>
</dbReference>
<keyword evidence="4 16" id="KW-0812">Transmembrane</keyword>
<dbReference type="InterPro" id="IPR000242">
    <property type="entry name" value="PTP_cat"/>
</dbReference>
<keyword evidence="14" id="KW-0393">Immunoglobulin domain</keyword>
<dbReference type="InterPro" id="IPR013320">
    <property type="entry name" value="ConA-like_dom_sf"/>
</dbReference>
<evidence type="ECO:0000256" key="11">
    <source>
        <dbReference type="ARBA" id="ARBA00023157"/>
    </source>
</evidence>
<dbReference type="InterPro" id="IPR029021">
    <property type="entry name" value="Prot-tyrosine_phosphatase-like"/>
</dbReference>
<accession>A0A9Y4TZJ9</accession>
<dbReference type="CDD" id="cd06263">
    <property type="entry name" value="MAM"/>
    <property type="match status" value="1"/>
</dbReference>
<keyword evidence="11" id="KW-1015">Disulfide bond</keyword>
<proteinExistence type="inferred from homology"/>
<evidence type="ECO:0000256" key="13">
    <source>
        <dbReference type="ARBA" id="ARBA00023180"/>
    </source>
</evidence>
<dbReference type="FunFam" id="2.60.40.10:FF:000009">
    <property type="entry name" value="receptor-type tyrosine-protein phosphatase U isoform X1"/>
    <property type="match status" value="1"/>
</dbReference>
<evidence type="ECO:0000256" key="1">
    <source>
        <dbReference type="ARBA" id="ARBA00004479"/>
    </source>
</evidence>
<comment type="subcellular location">
    <subcellularLocation>
        <location evidence="1">Membrane</location>
        <topology evidence="1">Single-pass type I membrane protein</topology>
    </subcellularLocation>
</comment>
<dbReference type="FunFam" id="2.60.40.10:FF:000048">
    <property type="entry name" value="receptor-type tyrosine-protein phosphatase U isoform X1"/>
    <property type="match status" value="1"/>
</dbReference>
<keyword evidence="8" id="KW-0904">Protein phosphatase</keyword>
<dbReference type="InterPro" id="IPR051622">
    <property type="entry name" value="R-tyr_protein_phosphatases"/>
</dbReference>
<dbReference type="EC" id="3.1.3.48" evidence="3"/>
<name>A0A9Y4TZJ9_9TELE</name>
<feature type="domain" description="Ig-like" evidence="20">
    <location>
        <begin position="212"/>
        <end position="303"/>
    </location>
</feature>
<dbReference type="InterPro" id="IPR016130">
    <property type="entry name" value="Tyr_Pase_AS"/>
</dbReference>
<feature type="non-terminal residue" evidence="23">
    <location>
        <position position="1"/>
    </location>
</feature>
<keyword evidence="7" id="KW-0378">Hydrolase</keyword>
<dbReference type="GO" id="GO:0004725">
    <property type="term" value="F:protein tyrosine phosphatase activity"/>
    <property type="evidence" value="ECO:0007669"/>
    <property type="project" value="UniProtKB-EC"/>
</dbReference>
<dbReference type="InterPro" id="IPR036116">
    <property type="entry name" value="FN3_sf"/>
</dbReference>
<dbReference type="PRINTS" id="PR00020">
    <property type="entry name" value="MAMDOMAIN"/>
</dbReference>
<dbReference type="InterPro" id="IPR003599">
    <property type="entry name" value="Ig_sub"/>
</dbReference>
<gene>
    <name evidence="23" type="primary">LOC103373023</name>
</gene>
<evidence type="ECO:0000256" key="5">
    <source>
        <dbReference type="ARBA" id="ARBA00022729"/>
    </source>
</evidence>
<dbReference type="Gene3D" id="3.90.190.10">
    <property type="entry name" value="Protein tyrosine phosphatase superfamily"/>
    <property type="match status" value="1"/>
</dbReference>
<feature type="domain" description="Tyrosine-protein phosphatase" evidence="17">
    <location>
        <begin position="958"/>
        <end position="1287"/>
    </location>
</feature>
<dbReference type="InterPro" id="IPR000998">
    <property type="entry name" value="MAM_dom"/>
</dbReference>
<dbReference type="Pfam" id="PF00629">
    <property type="entry name" value="MAM"/>
    <property type="match status" value="1"/>
</dbReference>
<evidence type="ECO:0000256" key="6">
    <source>
        <dbReference type="ARBA" id="ARBA00022737"/>
    </source>
</evidence>
<evidence type="ECO:0000256" key="9">
    <source>
        <dbReference type="ARBA" id="ARBA00022989"/>
    </source>
</evidence>
<evidence type="ECO:0000313" key="23">
    <source>
        <dbReference type="RefSeq" id="XP_008301042.1"/>
    </source>
</evidence>
<keyword evidence="5" id="KW-0732">Signal</keyword>
<evidence type="ECO:0000256" key="15">
    <source>
        <dbReference type="ARBA" id="ARBA00051722"/>
    </source>
</evidence>
<dbReference type="SUPFAM" id="SSF49899">
    <property type="entry name" value="Concanavalin A-like lectins/glucanases"/>
    <property type="match status" value="1"/>
</dbReference>
<keyword evidence="9 16" id="KW-1133">Transmembrane helix</keyword>
<sequence>LLGRVITGDESWIEYNPETKRQSLQWKSPTSPRLKTAGQSKSKVLLIAFFDVRSIIYFFEQLVKQISRQHGKQKVVLGYDAVVSTCPPAGSSFLFVNTSGRYGGQRAQLLLPPLKENDTHCVSFLFYQAGGREGATPATLNVYIRENNSPLAVPVFNSSGPAYHIWKGVELAVSTFWPNHYQVVFEAVSTGQRGILAIKDIMLQGHQCMSTPHFLHIKGVEVNAGQSATFHCTVNGRPQSNLLLYLQGMGGRHAVVKETKPVNSRRYVASFDVENTTKGDSGRYRCIAQSERGVGVSSYADLTVKQPPVPIAPPQLTAVGATYLWIQLNANSINGDGPIIEREVEYRTMAGMLIDTTPVDKPTHKIGHLDPDTEYEISVLLTRPLEGGTGNPGPPLRARTKCADPMHGPQHLEVVDIQSKQVTVRWEPFGYNVTRCHSYNLTVQYRYRPAGAPSREPLKNELREEVVYDTLSNMPQHTVRNLPPFTNVSLRLVLTNPEGRKESEELLVLTDEDVPGAVPVESIVGSSYEQQISLSWGEPLQTYGLIRQYEISYKALSSFDTEFDLSNQSGKVFKLANETSHMFAGLSPGSTYSFTIRASTVKGFGPPVITQFTTKISAPLMPAYDQESPLNQTDSTVTVLLKPAQSRGAPVSKYQVVVEEERPRRQRRGTAEILRCYPVPIHFQNATLLNSQYYFSAELPMSDLRVPIPFCVGDNRTYSGYWNAPLLPHKSYGIYYQAVSTANGETKIDCVRVATKAAIIVTQLTTPYIRIAPAAGDKQLTGAATRKPEPEQEKQSDHTVKIAGSIAGVLLFIIIFLGVILLMKKRRRNYHSYTYYLKLAKKRKETLSSRQEMTLMVNNSQHTTMVDTHTVNGRTVSSPSSFTLKTNTISTTVPNSYYPDDSHTMTSETSSLVQSHYKQRESEREALPYQTGQLHPAIRVADLLQHITQMKCAEGYGFKEEYESFFEGQSAPWDSAKKDENRMKNRYGNIIAYDHSRVRLQPQDGDGGSDYINANYVDGYHRPNHYIATQGPMQETVYDFWRMVWQENTAAIVMVTNLVEVGRVSIHTHTHTDSSVLLLHSFPEVPPSWSSQQNQTSYRKQFSSDEKVNVIWAQDQIIDYNRINNPSLPVCQLCPQYWPENGLHRLGSLQVEFVSADLEEDVISRIFRIYNTARPQDGYRMVQQFQFLGWPMYRDTPVSKRSFLKLVHQVDKWQDEYDGGEGRTVVHCLNGGGRSGVFCSISIVCEMLRQQRCVDVFHAVKTLRNNKPNMVDLLDQYKFCYEVALEYLNSA</sequence>
<evidence type="ECO:0000259" key="18">
    <source>
        <dbReference type="PROSITE" id="PS50056"/>
    </source>
</evidence>
<dbReference type="RefSeq" id="XP_008301042.1">
    <property type="nucleotide sequence ID" value="XM_008302820.1"/>
</dbReference>
<dbReference type="CDD" id="cd00063">
    <property type="entry name" value="FN3"/>
    <property type="match status" value="3"/>
</dbReference>
<dbReference type="PANTHER" id="PTHR24051:SF11">
    <property type="entry name" value="PROTEIN TYROSINE PHOSPHATASE, RECEPTOR TYPE, M"/>
    <property type="match status" value="1"/>
</dbReference>
<dbReference type="SMART" id="SM00408">
    <property type="entry name" value="IGc2"/>
    <property type="match status" value="1"/>
</dbReference>
<feature type="domain" description="Tyrosine specific protein phosphatases" evidence="18">
    <location>
        <begin position="1201"/>
        <end position="1278"/>
    </location>
</feature>
<feature type="domain" description="MAM" evidence="19">
    <location>
        <begin position="93"/>
        <end position="210"/>
    </location>
</feature>